<dbReference type="PROSITE" id="PS51352">
    <property type="entry name" value="THIOREDOXIN_2"/>
    <property type="match status" value="1"/>
</dbReference>
<evidence type="ECO:0000256" key="1">
    <source>
        <dbReference type="ARBA" id="ARBA00008987"/>
    </source>
</evidence>
<feature type="region of interest" description="Disordered" evidence="2">
    <location>
        <begin position="64"/>
        <end position="95"/>
    </location>
</feature>
<gene>
    <name evidence="5" type="ORF">THAPSDRAFT_268447</name>
</gene>
<sequence>MCTSSRSFLVAYIMAIAILPNGSDAFPIHQIPLSRSYSSNSYSVSEQSSMQSLHTSLPIEYQHRPTSTSLYSSTKQPPMRPMEEEREKNDKKDREWKQVVGGFVPKFLKRSGTSSSSAQDAGATQQGNGIDNDAVYRNVQSIDTIQDYKTLVVDEPEKIVVVRYFAPWCKSCKAAHPLFKRLVTRHSPQVKFVEVPLTKETSYIHEGLGVPSVPYAHIYHPDVGLVEEMKINKKVFGEFEGALESYVRGSCDLPVEENQDGEFEGEGEESFQ</sequence>
<feature type="chain" id="PRO_5002868769" description="Thioredoxin domain-containing protein" evidence="3">
    <location>
        <begin position="26"/>
        <end position="272"/>
    </location>
</feature>
<dbReference type="RefSeq" id="XP_002288754.1">
    <property type="nucleotide sequence ID" value="XM_002288718.1"/>
</dbReference>
<feature type="signal peptide" evidence="3">
    <location>
        <begin position="1"/>
        <end position="25"/>
    </location>
</feature>
<dbReference type="Pfam" id="PF00085">
    <property type="entry name" value="Thioredoxin"/>
    <property type="match status" value="1"/>
</dbReference>
<proteinExistence type="inferred from homology"/>
<feature type="domain" description="Thioredoxin" evidence="4">
    <location>
        <begin position="112"/>
        <end position="248"/>
    </location>
</feature>
<dbReference type="InParanoid" id="B8BXD8"/>
<protein>
    <recommendedName>
        <fullName evidence="4">Thioredoxin domain-containing protein</fullName>
    </recommendedName>
</protein>
<dbReference type="GeneID" id="7444066"/>
<dbReference type="PANTHER" id="PTHR43601">
    <property type="entry name" value="THIOREDOXIN, MITOCHONDRIAL"/>
    <property type="match status" value="1"/>
</dbReference>
<dbReference type="EMBL" id="CM000640">
    <property type="protein sequence ID" value="EED94190.1"/>
    <property type="molecule type" value="Genomic_DNA"/>
</dbReference>
<reference evidence="5 6" key="2">
    <citation type="journal article" date="2008" name="Nature">
        <title>The Phaeodactylum genome reveals the evolutionary history of diatom genomes.</title>
        <authorList>
            <person name="Bowler C."/>
            <person name="Allen A.E."/>
            <person name="Badger J.H."/>
            <person name="Grimwood J."/>
            <person name="Jabbari K."/>
            <person name="Kuo A."/>
            <person name="Maheswari U."/>
            <person name="Martens C."/>
            <person name="Maumus F."/>
            <person name="Otillar R.P."/>
            <person name="Rayko E."/>
            <person name="Salamov A."/>
            <person name="Vandepoele K."/>
            <person name="Beszteri B."/>
            <person name="Gruber A."/>
            <person name="Heijde M."/>
            <person name="Katinka M."/>
            <person name="Mock T."/>
            <person name="Valentin K."/>
            <person name="Verret F."/>
            <person name="Berges J.A."/>
            <person name="Brownlee C."/>
            <person name="Cadoret J.P."/>
            <person name="Chiovitti A."/>
            <person name="Choi C.J."/>
            <person name="Coesel S."/>
            <person name="De Martino A."/>
            <person name="Detter J.C."/>
            <person name="Durkin C."/>
            <person name="Falciatore A."/>
            <person name="Fournet J."/>
            <person name="Haruta M."/>
            <person name="Huysman M.J."/>
            <person name="Jenkins B.D."/>
            <person name="Jiroutova K."/>
            <person name="Jorgensen R.E."/>
            <person name="Joubert Y."/>
            <person name="Kaplan A."/>
            <person name="Kroger N."/>
            <person name="Kroth P.G."/>
            <person name="La Roche J."/>
            <person name="Lindquist E."/>
            <person name="Lommer M."/>
            <person name="Martin-Jezequel V."/>
            <person name="Lopez P.J."/>
            <person name="Lucas S."/>
            <person name="Mangogna M."/>
            <person name="McGinnis K."/>
            <person name="Medlin L.K."/>
            <person name="Montsant A."/>
            <person name="Oudot-Le Secq M.P."/>
            <person name="Napoli C."/>
            <person name="Obornik M."/>
            <person name="Parker M.S."/>
            <person name="Petit J.L."/>
            <person name="Porcel B.M."/>
            <person name="Poulsen N."/>
            <person name="Robison M."/>
            <person name="Rychlewski L."/>
            <person name="Rynearson T.A."/>
            <person name="Schmutz J."/>
            <person name="Shapiro H."/>
            <person name="Siaut M."/>
            <person name="Stanley M."/>
            <person name="Sussman M.R."/>
            <person name="Taylor A.R."/>
            <person name="Vardi A."/>
            <person name="von Dassow P."/>
            <person name="Vyverman W."/>
            <person name="Willis A."/>
            <person name="Wyrwicz L.S."/>
            <person name="Rokhsar D.S."/>
            <person name="Weissenbach J."/>
            <person name="Armbrust E.V."/>
            <person name="Green B.R."/>
            <person name="Van de Peer Y."/>
            <person name="Grigoriev I.V."/>
        </authorList>
    </citation>
    <scope>NUCLEOTIDE SEQUENCE [LARGE SCALE GENOMIC DNA]</scope>
    <source>
        <strain evidence="5 6">CCMP1335</strain>
    </source>
</reference>
<dbReference type="PANTHER" id="PTHR43601:SF32">
    <property type="entry name" value="THIOREDOXIN-LIKE 2-2, CHLOROPLASTIC"/>
    <property type="match status" value="1"/>
</dbReference>
<comment type="similarity">
    <text evidence="1">Belongs to the thioredoxin family.</text>
</comment>
<evidence type="ECO:0000256" key="3">
    <source>
        <dbReference type="SAM" id="SignalP"/>
    </source>
</evidence>
<feature type="region of interest" description="Disordered" evidence="2">
    <location>
        <begin position="107"/>
        <end position="130"/>
    </location>
</feature>
<dbReference type="Proteomes" id="UP000001449">
    <property type="component" value="Chromosome 3"/>
</dbReference>
<dbReference type="GO" id="GO:0045454">
    <property type="term" value="P:cell redox homeostasis"/>
    <property type="evidence" value="ECO:0000318"/>
    <property type="project" value="GO_Central"/>
</dbReference>
<evidence type="ECO:0000256" key="2">
    <source>
        <dbReference type="SAM" id="MobiDB-lite"/>
    </source>
</evidence>
<dbReference type="Gene3D" id="3.40.30.10">
    <property type="entry name" value="Glutaredoxin"/>
    <property type="match status" value="1"/>
</dbReference>
<dbReference type="HOGENOM" id="CLU_1024829_0_0_1"/>
<evidence type="ECO:0000313" key="6">
    <source>
        <dbReference type="Proteomes" id="UP000001449"/>
    </source>
</evidence>
<dbReference type="InterPro" id="IPR036249">
    <property type="entry name" value="Thioredoxin-like_sf"/>
</dbReference>
<dbReference type="eggNOG" id="ENOG502SQEX">
    <property type="taxonomic scope" value="Eukaryota"/>
</dbReference>
<evidence type="ECO:0000313" key="5">
    <source>
        <dbReference type="EMBL" id="EED94190.1"/>
    </source>
</evidence>
<feature type="compositionally biased region" description="Basic and acidic residues" evidence="2">
    <location>
        <begin position="81"/>
        <end position="95"/>
    </location>
</feature>
<name>B8BXD8_THAPS</name>
<keyword evidence="3" id="KW-0732">Signal</keyword>
<feature type="compositionally biased region" description="Polar residues" evidence="2">
    <location>
        <begin position="111"/>
        <end position="129"/>
    </location>
</feature>
<dbReference type="InterPro" id="IPR013766">
    <property type="entry name" value="Thioredoxin_domain"/>
</dbReference>
<evidence type="ECO:0000259" key="4">
    <source>
        <dbReference type="PROSITE" id="PS51352"/>
    </source>
</evidence>
<reference evidence="5 6" key="1">
    <citation type="journal article" date="2004" name="Science">
        <title>The genome of the diatom Thalassiosira pseudonana: ecology, evolution, and metabolism.</title>
        <authorList>
            <person name="Armbrust E.V."/>
            <person name="Berges J.A."/>
            <person name="Bowler C."/>
            <person name="Green B.R."/>
            <person name="Martinez D."/>
            <person name="Putnam N.H."/>
            <person name="Zhou S."/>
            <person name="Allen A.E."/>
            <person name="Apt K.E."/>
            <person name="Bechner M."/>
            <person name="Brzezinski M.A."/>
            <person name="Chaal B.K."/>
            <person name="Chiovitti A."/>
            <person name="Davis A.K."/>
            <person name="Demarest M.S."/>
            <person name="Detter J.C."/>
            <person name="Glavina T."/>
            <person name="Goodstein D."/>
            <person name="Hadi M.Z."/>
            <person name="Hellsten U."/>
            <person name="Hildebrand M."/>
            <person name="Jenkins B.D."/>
            <person name="Jurka J."/>
            <person name="Kapitonov V.V."/>
            <person name="Kroger N."/>
            <person name="Lau W.W."/>
            <person name="Lane T.W."/>
            <person name="Larimer F.W."/>
            <person name="Lippmeier J.C."/>
            <person name="Lucas S."/>
            <person name="Medina M."/>
            <person name="Montsant A."/>
            <person name="Obornik M."/>
            <person name="Parker M.S."/>
            <person name="Palenik B."/>
            <person name="Pazour G.J."/>
            <person name="Richardson P.M."/>
            <person name="Rynearson T.A."/>
            <person name="Saito M.A."/>
            <person name="Schwartz D.C."/>
            <person name="Thamatrakoln K."/>
            <person name="Valentin K."/>
            <person name="Vardi A."/>
            <person name="Wilkerson F.P."/>
            <person name="Rokhsar D.S."/>
        </authorList>
    </citation>
    <scope>NUCLEOTIDE SEQUENCE [LARGE SCALE GENOMIC DNA]</scope>
    <source>
        <strain evidence="5 6">CCMP1335</strain>
    </source>
</reference>
<dbReference type="AlphaFoldDB" id="B8BXD8"/>
<dbReference type="STRING" id="35128.B8BXD8"/>
<dbReference type="KEGG" id="tps:THAPSDRAFT_268447"/>
<accession>B8BXD8</accession>
<dbReference type="SUPFAM" id="SSF52833">
    <property type="entry name" value="Thioredoxin-like"/>
    <property type="match status" value="1"/>
</dbReference>
<keyword evidence="6" id="KW-1185">Reference proteome</keyword>
<organism evidence="5 6">
    <name type="scientific">Thalassiosira pseudonana</name>
    <name type="common">Marine diatom</name>
    <name type="synonym">Cyclotella nana</name>
    <dbReference type="NCBI Taxonomy" id="35128"/>
    <lineage>
        <taxon>Eukaryota</taxon>
        <taxon>Sar</taxon>
        <taxon>Stramenopiles</taxon>
        <taxon>Ochrophyta</taxon>
        <taxon>Bacillariophyta</taxon>
        <taxon>Coscinodiscophyceae</taxon>
        <taxon>Thalassiosirophycidae</taxon>
        <taxon>Thalassiosirales</taxon>
        <taxon>Thalassiosiraceae</taxon>
        <taxon>Thalassiosira</taxon>
    </lineage>
</organism>
<feature type="compositionally biased region" description="Polar residues" evidence="2">
    <location>
        <begin position="64"/>
        <end position="76"/>
    </location>
</feature>
<dbReference type="PaxDb" id="35128-Thaps268447"/>